<protein>
    <submittedName>
        <fullName evidence="1">Uncharacterized protein</fullName>
    </submittedName>
</protein>
<proteinExistence type="predicted"/>
<accession>A0A0F9FRM1</accession>
<sequence>MTTKYIPALKDKDENVFLGLMGFYDDYHEAKVKLYGDFIFWIPLGLSTHGVVEYDEEVGLPNIRCEVDHPRFGIYKCSIISGPKFEEWQSGD</sequence>
<dbReference type="AlphaFoldDB" id="A0A0F9FRM1"/>
<gene>
    <name evidence="1" type="ORF">LCGC14_2209500</name>
</gene>
<reference evidence="1" key="1">
    <citation type="journal article" date="2015" name="Nature">
        <title>Complex archaea that bridge the gap between prokaryotes and eukaryotes.</title>
        <authorList>
            <person name="Spang A."/>
            <person name="Saw J.H."/>
            <person name="Jorgensen S.L."/>
            <person name="Zaremba-Niedzwiedzka K."/>
            <person name="Martijn J."/>
            <person name="Lind A.E."/>
            <person name="van Eijk R."/>
            <person name="Schleper C."/>
            <person name="Guy L."/>
            <person name="Ettema T.J."/>
        </authorList>
    </citation>
    <scope>NUCLEOTIDE SEQUENCE</scope>
</reference>
<comment type="caution">
    <text evidence="1">The sequence shown here is derived from an EMBL/GenBank/DDBJ whole genome shotgun (WGS) entry which is preliminary data.</text>
</comment>
<dbReference type="EMBL" id="LAZR01029290">
    <property type="protein sequence ID" value="KKL60020.1"/>
    <property type="molecule type" value="Genomic_DNA"/>
</dbReference>
<organism evidence="1">
    <name type="scientific">marine sediment metagenome</name>
    <dbReference type="NCBI Taxonomy" id="412755"/>
    <lineage>
        <taxon>unclassified sequences</taxon>
        <taxon>metagenomes</taxon>
        <taxon>ecological metagenomes</taxon>
    </lineage>
</organism>
<name>A0A0F9FRM1_9ZZZZ</name>
<evidence type="ECO:0000313" key="1">
    <source>
        <dbReference type="EMBL" id="KKL60020.1"/>
    </source>
</evidence>